<keyword evidence="1" id="KW-0812">Transmembrane</keyword>
<evidence type="ECO:0000313" key="2">
    <source>
        <dbReference type="EMBL" id="SVD27334.1"/>
    </source>
</evidence>
<organism evidence="2">
    <name type="scientific">marine metagenome</name>
    <dbReference type="NCBI Taxonomy" id="408172"/>
    <lineage>
        <taxon>unclassified sequences</taxon>
        <taxon>metagenomes</taxon>
        <taxon>ecological metagenomes</taxon>
    </lineage>
</organism>
<name>A0A382TZ54_9ZZZZ</name>
<feature type="transmembrane region" description="Helical" evidence="1">
    <location>
        <begin position="23"/>
        <end position="45"/>
    </location>
</feature>
<dbReference type="AlphaFoldDB" id="A0A382TZ54"/>
<protein>
    <submittedName>
        <fullName evidence="2">Uncharacterized protein</fullName>
    </submittedName>
</protein>
<evidence type="ECO:0000256" key="1">
    <source>
        <dbReference type="SAM" id="Phobius"/>
    </source>
</evidence>
<keyword evidence="1" id="KW-0472">Membrane</keyword>
<dbReference type="EMBL" id="UINC01140282">
    <property type="protein sequence ID" value="SVD27334.1"/>
    <property type="molecule type" value="Genomic_DNA"/>
</dbReference>
<sequence>DKHFLISFHRLIPNYIFSSNRRIAPIALVFYGMITGLAWGLTNLLNLNIILIIRKNIRVPDIISVEITKKQGITI</sequence>
<feature type="non-terminal residue" evidence="2">
    <location>
        <position position="1"/>
    </location>
</feature>
<accession>A0A382TZ54</accession>
<proteinExistence type="predicted"/>
<keyword evidence="1" id="KW-1133">Transmembrane helix</keyword>
<reference evidence="2" key="1">
    <citation type="submission" date="2018-05" db="EMBL/GenBank/DDBJ databases">
        <authorList>
            <person name="Lanie J.A."/>
            <person name="Ng W.-L."/>
            <person name="Kazmierczak K.M."/>
            <person name="Andrzejewski T.M."/>
            <person name="Davidsen T.M."/>
            <person name="Wayne K.J."/>
            <person name="Tettelin H."/>
            <person name="Glass J.I."/>
            <person name="Rusch D."/>
            <person name="Podicherti R."/>
            <person name="Tsui H.-C.T."/>
            <person name="Winkler M.E."/>
        </authorList>
    </citation>
    <scope>NUCLEOTIDE SEQUENCE</scope>
</reference>
<gene>
    <name evidence="2" type="ORF">METZ01_LOCUS380188</name>
</gene>